<dbReference type="InterPro" id="IPR018484">
    <property type="entry name" value="FGGY_N"/>
</dbReference>
<dbReference type="PANTHER" id="PTHR10196">
    <property type="entry name" value="SUGAR KINASE"/>
    <property type="match status" value="1"/>
</dbReference>
<dbReference type="AlphaFoldDB" id="A0A8G2BVU5"/>
<dbReference type="EMBL" id="FNVS01000007">
    <property type="protein sequence ID" value="SEF79134.1"/>
    <property type="molecule type" value="Genomic_DNA"/>
</dbReference>
<comment type="similarity">
    <text evidence="1">Belongs to the FGGY kinase family.</text>
</comment>
<dbReference type="InterPro" id="IPR043129">
    <property type="entry name" value="ATPase_NBD"/>
</dbReference>
<sequence length="476" mass="53370">MMKKYHFLAFDIGATSGRAMVGTLEENHFSIQEVNRFPNTLIEIHGKLYWNIYRLYDSLKETLALCAGKGIHIDSIGIDTWGVDFGYVGKDGSLLGLPRAYRDPYTKGAPDEFFKCISRREVYDYTGIQIMEFNSLFQLFRAKKEKCSYLEHADQILFIPDLLSYLLTGRRICEYTDASTSQLLNARSKQFETALFDVAGLPSDIVGPVVMPGTIIDSLTDELARSTGIGKIPVVAVAGHDTASAVVAVPASDSRFAYLSSGTWSLMGIETDQPVINDVSYKHNFTNEGGIEGTIRFLKNITGMWLLEQCRKEWNKEGCFYSYQQIMEMAKHKTSFYSLVDPDNPCFTNPVSMTAAIKTYCDETGQIPPRENAEFVRCIFISLVDRYRQVLELLSEMTSFDIDKLHVIGGGAKNYFLNQLTANAIKRPVIAGPYEATAVGNCMVQAKALGVVADRWEMRRIIASSLPVEIFYPENN</sequence>
<comment type="caution">
    <text evidence="10">The sequence shown here is derived from an EMBL/GenBank/DDBJ whole genome shotgun (WGS) entry which is preliminary data.</text>
</comment>
<evidence type="ECO:0000256" key="3">
    <source>
        <dbReference type="ARBA" id="ARBA00022741"/>
    </source>
</evidence>
<dbReference type="GO" id="GO:0004370">
    <property type="term" value="F:glycerol kinase activity"/>
    <property type="evidence" value="ECO:0007669"/>
    <property type="project" value="TreeGrafter"/>
</dbReference>
<dbReference type="SUPFAM" id="SSF53067">
    <property type="entry name" value="Actin-like ATPase domain"/>
    <property type="match status" value="2"/>
</dbReference>
<evidence type="ECO:0000256" key="5">
    <source>
        <dbReference type="ARBA" id="ARBA00022840"/>
    </source>
</evidence>
<dbReference type="InterPro" id="IPR018485">
    <property type="entry name" value="FGGY_C"/>
</dbReference>
<feature type="domain" description="Carbohydrate kinase FGGY C-terminal" evidence="9">
    <location>
        <begin position="257"/>
        <end position="448"/>
    </location>
</feature>
<evidence type="ECO:0000259" key="8">
    <source>
        <dbReference type="Pfam" id="PF00370"/>
    </source>
</evidence>
<dbReference type="Gene3D" id="3.30.420.40">
    <property type="match status" value="2"/>
</dbReference>
<protein>
    <submittedName>
        <fullName evidence="10">Rhamnulokinase</fullName>
    </submittedName>
</protein>
<evidence type="ECO:0000313" key="11">
    <source>
        <dbReference type="Proteomes" id="UP000236725"/>
    </source>
</evidence>
<dbReference type="CDD" id="cd07771">
    <property type="entry name" value="ASKHA_NBD_FGGY_RhaB-like"/>
    <property type="match status" value="1"/>
</dbReference>
<dbReference type="PANTHER" id="PTHR10196:SF93">
    <property type="entry name" value="L-RHAMNULOKINASE"/>
    <property type="match status" value="1"/>
</dbReference>
<dbReference type="GO" id="GO:0005829">
    <property type="term" value="C:cytosol"/>
    <property type="evidence" value="ECO:0007669"/>
    <property type="project" value="TreeGrafter"/>
</dbReference>
<evidence type="ECO:0000259" key="9">
    <source>
        <dbReference type="Pfam" id="PF02782"/>
    </source>
</evidence>
<keyword evidence="6" id="KW-1015">Disulfide bond</keyword>
<evidence type="ECO:0000256" key="7">
    <source>
        <dbReference type="ARBA" id="ARBA00023308"/>
    </source>
</evidence>
<evidence type="ECO:0000256" key="4">
    <source>
        <dbReference type="ARBA" id="ARBA00022777"/>
    </source>
</evidence>
<keyword evidence="3" id="KW-0547">Nucleotide-binding</keyword>
<evidence type="ECO:0000256" key="6">
    <source>
        <dbReference type="ARBA" id="ARBA00023157"/>
    </source>
</evidence>
<dbReference type="GO" id="GO:0005524">
    <property type="term" value="F:ATP binding"/>
    <property type="evidence" value="ECO:0007669"/>
    <property type="project" value="UniProtKB-KW"/>
</dbReference>
<keyword evidence="11" id="KW-1185">Reference proteome</keyword>
<dbReference type="Proteomes" id="UP000236725">
    <property type="component" value="Unassembled WGS sequence"/>
</dbReference>
<evidence type="ECO:0000256" key="1">
    <source>
        <dbReference type="ARBA" id="ARBA00009156"/>
    </source>
</evidence>
<keyword evidence="7" id="KW-0684">Rhamnose metabolism</keyword>
<keyword evidence="2" id="KW-0808">Transferase</keyword>
<keyword evidence="4 10" id="KW-0418">Kinase</keyword>
<dbReference type="Pfam" id="PF02782">
    <property type="entry name" value="FGGY_C"/>
    <property type="match status" value="1"/>
</dbReference>
<feature type="domain" description="Carbohydrate kinase FGGY N-terminal" evidence="8">
    <location>
        <begin position="8"/>
        <end position="247"/>
    </location>
</feature>
<reference evidence="10 11" key="1">
    <citation type="submission" date="2016-10" db="EMBL/GenBank/DDBJ databases">
        <authorList>
            <person name="Varghese N."/>
            <person name="Submissions S."/>
        </authorList>
    </citation>
    <scope>NUCLEOTIDE SEQUENCE [LARGE SCALE GENOMIC DNA]</scope>
    <source>
        <strain evidence="10 11">DSM 29073</strain>
    </source>
</reference>
<accession>A0A8G2BVU5</accession>
<evidence type="ECO:0000313" key="10">
    <source>
        <dbReference type="EMBL" id="SEF79134.1"/>
    </source>
</evidence>
<name>A0A8G2BVU5_9BACT</name>
<gene>
    <name evidence="10" type="ORF">SAMN05444001_1077</name>
</gene>
<organism evidence="10 11">
    <name type="scientific">Parabacteroides chinchillae</name>
    <dbReference type="NCBI Taxonomy" id="871327"/>
    <lineage>
        <taxon>Bacteria</taxon>
        <taxon>Pseudomonadati</taxon>
        <taxon>Bacteroidota</taxon>
        <taxon>Bacteroidia</taxon>
        <taxon>Bacteroidales</taxon>
        <taxon>Tannerellaceae</taxon>
        <taxon>Parabacteroides</taxon>
    </lineage>
</organism>
<dbReference type="InterPro" id="IPR013449">
    <property type="entry name" value="Rhamnulokinase"/>
</dbReference>
<dbReference type="GO" id="GO:0006071">
    <property type="term" value="P:glycerol metabolic process"/>
    <property type="evidence" value="ECO:0007669"/>
    <property type="project" value="TreeGrafter"/>
</dbReference>
<dbReference type="GO" id="GO:0019301">
    <property type="term" value="P:rhamnose catabolic process"/>
    <property type="evidence" value="ECO:0007669"/>
    <property type="project" value="InterPro"/>
</dbReference>
<dbReference type="GO" id="GO:0008993">
    <property type="term" value="F:rhamnulokinase activity"/>
    <property type="evidence" value="ECO:0007669"/>
    <property type="project" value="InterPro"/>
</dbReference>
<dbReference type="Pfam" id="PF00370">
    <property type="entry name" value="FGGY_N"/>
    <property type="match status" value="1"/>
</dbReference>
<proteinExistence type="inferred from homology"/>
<evidence type="ECO:0000256" key="2">
    <source>
        <dbReference type="ARBA" id="ARBA00022679"/>
    </source>
</evidence>
<keyword evidence="5" id="KW-0067">ATP-binding</keyword>